<protein>
    <submittedName>
        <fullName evidence="2">Uncharacterized protein</fullName>
    </submittedName>
</protein>
<organism evidence="2 3">
    <name type="scientific">Trifolium subterraneum</name>
    <name type="common">Subterranean clover</name>
    <dbReference type="NCBI Taxonomy" id="3900"/>
    <lineage>
        <taxon>Eukaryota</taxon>
        <taxon>Viridiplantae</taxon>
        <taxon>Streptophyta</taxon>
        <taxon>Embryophyta</taxon>
        <taxon>Tracheophyta</taxon>
        <taxon>Spermatophyta</taxon>
        <taxon>Magnoliopsida</taxon>
        <taxon>eudicotyledons</taxon>
        <taxon>Gunneridae</taxon>
        <taxon>Pentapetalae</taxon>
        <taxon>rosids</taxon>
        <taxon>fabids</taxon>
        <taxon>Fabales</taxon>
        <taxon>Fabaceae</taxon>
        <taxon>Papilionoideae</taxon>
        <taxon>50 kb inversion clade</taxon>
        <taxon>NPAAA clade</taxon>
        <taxon>Hologalegina</taxon>
        <taxon>IRL clade</taxon>
        <taxon>Trifolieae</taxon>
        <taxon>Trifolium</taxon>
    </lineage>
</organism>
<reference evidence="3" key="1">
    <citation type="journal article" date="2017" name="Front. Plant Sci.">
        <title>Climate Clever Clovers: New Paradigm to Reduce the Environmental Footprint of Ruminants by Breeding Low Methanogenic Forages Utilizing Haplotype Variation.</title>
        <authorList>
            <person name="Kaur P."/>
            <person name="Appels R."/>
            <person name="Bayer P.E."/>
            <person name="Keeble-Gagnere G."/>
            <person name="Wang J."/>
            <person name="Hirakawa H."/>
            <person name="Shirasawa K."/>
            <person name="Vercoe P."/>
            <person name="Stefanova K."/>
            <person name="Durmic Z."/>
            <person name="Nichols P."/>
            <person name="Revell C."/>
            <person name="Isobe S.N."/>
            <person name="Edwards D."/>
            <person name="Erskine W."/>
        </authorList>
    </citation>
    <scope>NUCLEOTIDE SEQUENCE [LARGE SCALE GENOMIC DNA]</scope>
    <source>
        <strain evidence="3">cv. Daliak</strain>
    </source>
</reference>
<dbReference type="AlphaFoldDB" id="A0A2Z6PDM8"/>
<feature type="region of interest" description="Disordered" evidence="1">
    <location>
        <begin position="80"/>
        <end position="111"/>
    </location>
</feature>
<sequence>MSLAASIPSFTSLTTDASATQSMQSTATNHIIQLMGVLQYIQLKNYNEGEIELQSVTKESFNSCNLHIGEFRVREPLFSTKREREGTSESDERERELERKMSEFEFKSDGG</sequence>
<keyword evidence="3" id="KW-1185">Reference proteome</keyword>
<evidence type="ECO:0000313" key="3">
    <source>
        <dbReference type="Proteomes" id="UP000242715"/>
    </source>
</evidence>
<evidence type="ECO:0000313" key="2">
    <source>
        <dbReference type="EMBL" id="GAU47522.1"/>
    </source>
</evidence>
<dbReference type="Proteomes" id="UP000242715">
    <property type="component" value="Unassembled WGS sequence"/>
</dbReference>
<name>A0A2Z6PDM8_TRISU</name>
<accession>A0A2Z6PDM8</accession>
<evidence type="ECO:0000256" key="1">
    <source>
        <dbReference type="SAM" id="MobiDB-lite"/>
    </source>
</evidence>
<dbReference type="EMBL" id="DF974322">
    <property type="protein sequence ID" value="GAU47522.1"/>
    <property type="molecule type" value="Genomic_DNA"/>
</dbReference>
<gene>
    <name evidence="2" type="ORF">TSUD_138940</name>
</gene>
<proteinExistence type="predicted"/>